<proteinExistence type="predicted"/>
<sequence length="63" mass="7515">MQQHGAWQYTFHERDENRQYFLTTQRASHLPTTLLQIQKLIIFSKMEAHHSCKLQSSNCFPAH</sequence>
<dbReference type="AlphaFoldDB" id="A0A2P2N0B3"/>
<name>A0A2P2N0B3_RHIMU</name>
<organism evidence="1">
    <name type="scientific">Rhizophora mucronata</name>
    <name type="common">Asiatic mangrove</name>
    <dbReference type="NCBI Taxonomy" id="61149"/>
    <lineage>
        <taxon>Eukaryota</taxon>
        <taxon>Viridiplantae</taxon>
        <taxon>Streptophyta</taxon>
        <taxon>Embryophyta</taxon>
        <taxon>Tracheophyta</taxon>
        <taxon>Spermatophyta</taxon>
        <taxon>Magnoliopsida</taxon>
        <taxon>eudicotyledons</taxon>
        <taxon>Gunneridae</taxon>
        <taxon>Pentapetalae</taxon>
        <taxon>rosids</taxon>
        <taxon>fabids</taxon>
        <taxon>Malpighiales</taxon>
        <taxon>Rhizophoraceae</taxon>
        <taxon>Rhizophora</taxon>
    </lineage>
</organism>
<reference evidence="1" key="1">
    <citation type="submission" date="2018-02" db="EMBL/GenBank/DDBJ databases">
        <title>Rhizophora mucronata_Transcriptome.</title>
        <authorList>
            <person name="Meera S.P."/>
            <person name="Sreeshan A."/>
            <person name="Augustine A."/>
        </authorList>
    </citation>
    <scope>NUCLEOTIDE SEQUENCE</scope>
    <source>
        <tissue evidence="1">Leaf</tissue>
    </source>
</reference>
<accession>A0A2P2N0B3</accession>
<dbReference type="EMBL" id="GGEC01055451">
    <property type="protein sequence ID" value="MBX35935.1"/>
    <property type="molecule type" value="Transcribed_RNA"/>
</dbReference>
<evidence type="ECO:0000313" key="1">
    <source>
        <dbReference type="EMBL" id="MBX35935.1"/>
    </source>
</evidence>
<protein>
    <submittedName>
        <fullName evidence="1">Uncharacterized protein</fullName>
    </submittedName>
</protein>